<dbReference type="RefSeq" id="WP_042532709.1">
    <property type="nucleotide sequence ID" value="NZ_CDGG01000001.1"/>
</dbReference>
<dbReference type="STRING" id="545501.BN997_02611"/>
<gene>
    <name evidence="2" type="ORF">BN997_02611</name>
</gene>
<reference evidence="2 3" key="1">
    <citation type="submission" date="2014-11" db="EMBL/GenBank/DDBJ databases">
        <authorList>
            <person name="Urmite Genomes Urmite Genomes"/>
        </authorList>
    </citation>
    <scope>NUCLEOTIDE SEQUENCE [LARGE SCALE GENOMIC DNA]</scope>
    <source>
        <strain evidence="2 3">Oc5</strain>
    </source>
</reference>
<dbReference type="InterPro" id="IPR018445">
    <property type="entry name" value="Put_Phosphate_transp_reg"/>
</dbReference>
<sequence>MFKKKPDKFSLYLVDFAKHLHETADYFVHFKVKDSETLKQFSDTIKKHESVADDKVHEIIKELNQAFITPIEREDILQLVNNLDDIMDGIEEFSSRMDIYHILSSDDYIDQFTNYILKCAEEILTSMELIADYQLKDVEAHAIRIKEYESNCDELYRESLRNLFQTEKDAIKVIQYKEIYEILEEIADYCQNAASTLQSIIMKNA</sequence>
<name>A0A0A1MBJ8_9BACI</name>
<dbReference type="PANTHER" id="PTHR37298:SF1">
    <property type="entry name" value="UPF0111 PROTEIN YKAA"/>
    <property type="match status" value="1"/>
</dbReference>
<dbReference type="Gene3D" id="1.20.58.220">
    <property type="entry name" value="Phosphate transport system protein phou homolog 2, domain 2"/>
    <property type="match status" value="1"/>
</dbReference>
<dbReference type="Proteomes" id="UP000040453">
    <property type="component" value="Unassembled WGS sequence"/>
</dbReference>
<protein>
    <submittedName>
        <fullName evidence="2">Putative pit accessory protein</fullName>
    </submittedName>
</protein>
<dbReference type="SUPFAM" id="SSF109755">
    <property type="entry name" value="PhoU-like"/>
    <property type="match status" value="1"/>
</dbReference>
<dbReference type="InterPro" id="IPR052912">
    <property type="entry name" value="UPF0111_domain"/>
</dbReference>
<comment type="similarity">
    <text evidence="1">Belongs to the UPF0111 family.</text>
</comment>
<dbReference type="OrthoDB" id="9797568at2"/>
<dbReference type="Pfam" id="PF01865">
    <property type="entry name" value="PhoU_div"/>
    <property type="match status" value="1"/>
</dbReference>
<proteinExistence type="inferred from homology"/>
<evidence type="ECO:0000313" key="3">
    <source>
        <dbReference type="Proteomes" id="UP000040453"/>
    </source>
</evidence>
<evidence type="ECO:0000256" key="1">
    <source>
        <dbReference type="ARBA" id="ARBA00008591"/>
    </source>
</evidence>
<keyword evidence="3" id="KW-1185">Reference proteome</keyword>
<organism evidence="2 3">
    <name type="scientific">Oceanobacillus oncorhynchi</name>
    <dbReference type="NCBI Taxonomy" id="545501"/>
    <lineage>
        <taxon>Bacteria</taxon>
        <taxon>Bacillati</taxon>
        <taxon>Bacillota</taxon>
        <taxon>Bacilli</taxon>
        <taxon>Bacillales</taxon>
        <taxon>Bacillaceae</taxon>
        <taxon>Oceanobacillus</taxon>
    </lineage>
</organism>
<evidence type="ECO:0000313" key="2">
    <source>
        <dbReference type="EMBL" id="CEI82725.1"/>
    </source>
</evidence>
<accession>A0A0A1MBJ8</accession>
<dbReference type="PANTHER" id="PTHR37298">
    <property type="entry name" value="UPF0111 PROTEIN YKAA"/>
    <property type="match status" value="1"/>
</dbReference>
<dbReference type="EMBL" id="CDGG01000001">
    <property type="protein sequence ID" value="CEI82725.1"/>
    <property type="molecule type" value="Genomic_DNA"/>
</dbReference>
<dbReference type="InterPro" id="IPR038078">
    <property type="entry name" value="PhoU-like_sf"/>
</dbReference>
<dbReference type="AlphaFoldDB" id="A0A0A1MBJ8"/>